<feature type="non-terminal residue" evidence="4">
    <location>
        <position position="151"/>
    </location>
</feature>
<evidence type="ECO:0000313" key="5">
    <source>
        <dbReference type="Proteomes" id="UP000250572"/>
    </source>
</evidence>
<evidence type="ECO:0000259" key="3">
    <source>
        <dbReference type="PROSITE" id="PS50228"/>
    </source>
</evidence>
<dbReference type="Proteomes" id="UP000250572">
    <property type="component" value="Unassembled WGS sequence"/>
</dbReference>
<accession>A0A315W2I2</accession>
<dbReference type="InterPro" id="IPR000922">
    <property type="entry name" value="Lectin_gal-bd_dom"/>
</dbReference>
<dbReference type="Gene3D" id="2.60.120.740">
    <property type="match status" value="1"/>
</dbReference>
<dbReference type="Pfam" id="PF02140">
    <property type="entry name" value="SUEL_Lectin"/>
    <property type="match status" value="1"/>
</dbReference>
<evidence type="ECO:0000313" key="4">
    <source>
        <dbReference type="EMBL" id="PWA29456.1"/>
    </source>
</evidence>
<dbReference type="EMBL" id="NHOQ01000586">
    <property type="protein sequence ID" value="PWA29456.1"/>
    <property type="molecule type" value="Genomic_DNA"/>
</dbReference>
<sequence>NGEVISVTSAAYGRRDQKTCIAGRPANQITNVRCSRSLRINPFRHFRKPLHPPKLLQKVVPNFGGHQKIIKVPVGHVASLSQGSSKDKVAKSCNGKQSCSIRAANSVFGEPCAGTYKYLEVEYKCQQHTSAMFPISTNVSAAGLRAAAFNQ</sequence>
<evidence type="ECO:0000256" key="2">
    <source>
        <dbReference type="ARBA" id="ARBA00022737"/>
    </source>
</evidence>
<feature type="domain" description="SUEL-type lectin" evidence="3">
    <location>
        <begin position="1"/>
        <end position="126"/>
    </location>
</feature>
<reference evidence="4 5" key="1">
    <citation type="journal article" date="2018" name="G3 (Bethesda)">
        <title>A High-Quality Reference Genome for the Invasive Mosquitofish Gambusia affinis Using a Chicago Library.</title>
        <authorList>
            <person name="Hoffberg S.L."/>
            <person name="Troendle N.J."/>
            <person name="Glenn T.C."/>
            <person name="Mahmud O."/>
            <person name="Louha S."/>
            <person name="Chalopin D."/>
            <person name="Bennetzen J.L."/>
            <person name="Mauricio R."/>
        </authorList>
    </citation>
    <scope>NUCLEOTIDE SEQUENCE [LARGE SCALE GENOMIC DNA]</scope>
    <source>
        <strain evidence="4">NE01/NJP1002.9</strain>
        <tissue evidence="4">Muscle</tissue>
    </source>
</reference>
<dbReference type="InterPro" id="IPR043159">
    <property type="entry name" value="Lectin_gal-bd_sf"/>
</dbReference>
<proteinExistence type="predicted"/>
<dbReference type="PROSITE" id="PS50228">
    <property type="entry name" value="SUEL_LECTIN"/>
    <property type="match status" value="1"/>
</dbReference>
<evidence type="ECO:0000256" key="1">
    <source>
        <dbReference type="ARBA" id="ARBA00022734"/>
    </source>
</evidence>
<feature type="non-terminal residue" evidence="4">
    <location>
        <position position="1"/>
    </location>
</feature>
<comment type="caution">
    <text evidence="4">The sequence shown here is derived from an EMBL/GenBank/DDBJ whole genome shotgun (WGS) entry which is preliminary data.</text>
</comment>
<protein>
    <recommendedName>
        <fullName evidence="3">SUEL-type lectin domain-containing protein</fullName>
    </recommendedName>
</protein>
<dbReference type="PANTHER" id="PTHR46780">
    <property type="entry name" value="PROTEIN EVA-1"/>
    <property type="match status" value="1"/>
</dbReference>
<dbReference type="STRING" id="33528.ENSGAFP00000002649"/>
<keyword evidence="1" id="KW-0430">Lectin</keyword>
<keyword evidence="2" id="KW-0677">Repeat</keyword>
<organism evidence="4 5">
    <name type="scientific">Gambusia affinis</name>
    <name type="common">Western mosquitofish</name>
    <name type="synonym">Heterandria affinis</name>
    <dbReference type="NCBI Taxonomy" id="33528"/>
    <lineage>
        <taxon>Eukaryota</taxon>
        <taxon>Metazoa</taxon>
        <taxon>Chordata</taxon>
        <taxon>Craniata</taxon>
        <taxon>Vertebrata</taxon>
        <taxon>Euteleostomi</taxon>
        <taxon>Actinopterygii</taxon>
        <taxon>Neopterygii</taxon>
        <taxon>Teleostei</taxon>
        <taxon>Neoteleostei</taxon>
        <taxon>Acanthomorphata</taxon>
        <taxon>Ovalentaria</taxon>
        <taxon>Atherinomorphae</taxon>
        <taxon>Cyprinodontiformes</taxon>
        <taxon>Poeciliidae</taxon>
        <taxon>Poeciliinae</taxon>
        <taxon>Gambusia</taxon>
    </lineage>
</organism>
<dbReference type="AlphaFoldDB" id="A0A315W2I2"/>
<keyword evidence="5" id="KW-1185">Reference proteome</keyword>
<name>A0A315W2I2_GAMAF</name>
<gene>
    <name evidence="4" type="ORF">CCH79_00017093</name>
</gene>
<dbReference type="GO" id="GO:0030246">
    <property type="term" value="F:carbohydrate binding"/>
    <property type="evidence" value="ECO:0007669"/>
    <property type="project" value="UniProtKB-KW"/>
</dbReference>